<evidence type="ECO:0000256" key="1">
    <source>
        <dbReference type="SAM" id="MobiDB-lite"/>
    </source>
</evidence>
<dbReference type="Proteomes" id="UP000694888">
    <property type="component" value="Unplaced"/>
</dbReference>
<keyword evidence="3" id="KW-1185">Reference proteome</keyword>
<evidence type="ECO:0000259" key="2">
    <source>
        <dbReference type="PROSITE" id="PS50055"/>
    </source>
</evidence>
<reference evidence="4" key="1">
    <citation type="submission" date="2025-08" db="UniProtKB">
        <authorList>
            <consortium name="RefSeq"/>
        </authorList>
    </citation>
    <scope>IDENTIFICATION</scope>
</reference>
<dbReference type="Gene3D" id="3.90.190.10">
    <property type="entry name" value="Protein tyrosine phosphatase superfamily"/>
    <property type="match status" value="1"/>
</dbReference>
<name>A0ABM0K976_APLCA</name>
<proteinExistence type="predicted"/>
<dbReference type="RefSeq" id="XP_005111881.2">
    <property type="nucleotide sequence ID" value="XM_005111824.3"/>
</dbReference>
<evidence type="ECO:0000313" key="4">
    <source>
        <dbReference type="RefSeq" id="XP_005111881.2"/>
    </source>
</evidence>
<dbReference type="Pfam" id="PF00102">
    <property type="entry name" value="Y_phosphatase"/>
    <property type="match status" value="1"/>
</dbReference>
<sequence length="384" mass="42023">MNHPSVSGICEGAGARIRRALSLQEQTERLGLGGVMPPECKRSFLVTKCPGCVSEPEFWRLIFDTGCRTVVRLVPTPDAVDLTGDRWPVVTPDFSVNIGSKTKLKMPITETMFTLSSDSSILPCVDTTMQTEQTVKLISVCWTEEQKSTSLTFDLVLLVFKLLGRWLTQTRTSVIAVQCSDQGWLDALEFCVAFNAMSDMKLDGNADIFLCTQVVQCAMEKNLTEAQYKNIHTLCRQYLELKTRRQLERNASNLSSISLTSNHSAVSMASDDFSAVSEAGDHHLDSIPDDVDEHPLTSPEAVSDSHYPDDNGAEIILSSGDGNANNRIDPNLDFYPIDLDLNDYDLGVDQEPLEGQGGVLDLAASAEICCHGDLQSASAESTSD</sequence>
<gene>
    <name evidence="4" type="primary">LOC101850688</name>
</gene>
<evidence type="ECO:0000313" key="3">
    <source>
        <dbReference type="Proteomes" id="UP000694888"/>
    </source>
</evidence>
<dbReference type="InterPro" id="IPR029021">
    <property type="entry name" value="Prot-tyrosine_phosphatase-like"/>
</dbReference>
<feature type="region of interest" description="Disordered" evidence="1">
    <location>
        <begin position="280"/>
        <end position="322"/>
    </location>
</feature>
<dbReference type="PROSITE" id="PS50055">
    <property type="entry name" value="TYR_PHOSPHATASE_PTP"/>
    <property type="match status" value="1"/>
</dbReference>
<feature type="domain" description="Tyrosine-protein phosphatase" evidence="2">
    <location>
        <begin position="41"/>
        <end position="238"/>
    </location>
</feature>
<dbReference type="GeneID" id="101850688"/>
<accession>A0ABM0K976</accession>
<organism evidence="3 4">
    <name type="scientific">Aplysia californica</name>
    <name type="common">California sea hare</name>
    <dbReference type="NCBI Taxonomy" id="6500"/>
    <lineage>
        <taxon>Eukaryota</taxon>
        <taxon>Metazoa</taxon>
        <taxon>Spiralia</taxon>
        <taxon>Lophotrochozoa</taxon>
        <taxon>Mollusca</taxon>
        <taxon>Gastropoda</taxon>
        <taxon>Heterobranchia</taxon>
        <taxon>Euthyneura</taxon>
        <taxon>Tectipleura</taxon>
        <taxon>Aplysiida</taxon>
        <taxon>Aplysioidea</taxon>
        <taxon>Aplysiidae</taxon>
        <taxon>Aplysia</taxon>
    </lineage>
</organism>
<dbReference type="SUPFAM" id="SSF52799">
    <property type="entry name" value="(Phosphotyrosine protein) phosphatases II"/>
    <property type="match status" value="1"/>
</dbReference>
<dbReference type="InterPro" id="IPR000242">
    <property type="entry name" value="PTP_cat"/>
</dbReference>
<protein>
    <submittedName>
        <fullName evidence="4">Uncharacterized protein LOC101850688</fullName>
    </submittedName>
</protein>